<feature type="transmembrane region" description="Helical" evidence="1">
    <location>
        <begin position="7"/>
        <end position="24"/>
    </location>
</feature>
<comment type="caution">
    <text evidence="2">The sequence shown here is derived from an EMBL/GenBank/DDBJ whole genome shotgun (WGS) entry which is preliminary data.</text>
</comment>
<name>A0ABV8X160_9LACT</name>
<keyword evidence="3" id="KW-1185">Reference proteome</keyword>
<sequence length="169" mass="19899">MKIKRILLIPIILAICTAFLFMPFKNSLVFYESRTSNLVAYLPLNKDQHFQIRYTHSIHLSDVIETYDVTNNQFILQSLEYEDFAIGMPSGAEEGETFREENGKYYIENMNRKMSDFTLFVGDIDRDLALNYENREYDLKQFLTRGESYRFEPDRLSLFQLLKGVNMSG</sequence>
<accession>A0ABV8X160</accession>
<proteinExistence type="predicted"/>
<dbReference type="RefSeq" id="WP_378152255.1">
    <property type="nucleotide sequence ID" value="NZ_JBHSEC010000003.1"/>
</dbReference>
<keyword evidence="1" id="KW-1133">Transmembrane helix</keyword>
<evidence type="ECO:0000313" key="3">
    <source>
        <dbReference type="Proteomes" id="UP001595817"/>
    </source>
</evidence>
<keyword evidence="1" id="KW-0812">Transmembrane</keyword>
<reference evidence="3" key="1">
    <citation type="journal article" date="2019" name="Int. J. Syst. Evol. Microbiol.">
        <title>The Global Catalogue of Microorganisms (GCM) 10K type strain sequencing project: providing services to taxonomists for standard genome sequencing and annotation.</title>
        <authorList>
            <consortium name="The Broad Institute Genomics Platform"/>
            <consortium name="The Broad Institute Genome Sequencing Center for Infectious Disease"/>
            <person name="Wu L."/>
            <person name="Ma J."/>
        </authorList>
    </citation>
    <scope>NUCLEOTIDE SEQUENCE [LARGE SCALE GENOMIC DNA]</scope>
    <source>
        <strain evidence="3">CCUG 59778</strain>
    </source>
</reference>
<keyword evidence="1" id="KW-0472">Membrane</keyword>
<evidence type="ECO:0000256" key="1">
    <source>
        <dbReference type="SAM" id="Phobius"/>
    </source>
</evidence>
<evidence type="ECO:0000313" key="2">
    <source>
        <dbReference type="EMBL" id="MFC4409466.1"/>
    </source>
</evidence>
<dbReference type="InterPro" id="IPR015001">
    <property type="entry name" value="DUF1850"/>
</dbReference>
<dbReference type="Pfam" id="PF08905">
    <property type="entry name" value="DUF1850"/>
    <property type="match status" value="1"/>
</dbReference>
<organism evidence="2 3">
    <name type="scientific">Chungangia koreensis</name>
    <dbReference type="NCBI Taxonomy" id="752657"/>
    <lineage>
        <taxon>Bacteria</taxon>
        <taxon>Bacillati</taxon>
        <taxon>Bacillota</taxon>
        <taxon>Bacilli</taxon>
        <taxon>Lactobacillales</taxon>
        <taxon>Chungangia</taxon>
    </lineage>
</organism>
<dbReference type="Proteomes" id="UP001595817">
    <property type="component" value="Unassembled WGS sequence"/>
</dbReference>
<protein>
    <submittedName>
        <fullName evidence="2">DUF1850 domain-containing protein</fullName>
    </submittedName>
</protein>
<dbReference type="EMBL" id="JBHSEC010000003">
    <property type="protein sequence ID" value="MFC4409466.1"/>
    <property type="molecule type" value="Genomic_DNA"/>
</dbReference>
<gene>
    <name evidence="2" type="ORF">ACFOZY_03330</name>
</gene>